<dbReference type="PROSITE" id="PS00107">
    <property type="entry name" value="PROTEIN_KINASE_ATP"/>
    <property type="match status" value="1"/>
</dbReference>
<proteinExistence type="inferred from homology"/>
<dbReference type="AlphaFoldDB" id="A0A5N5K7D1"/>
<evidence type="ECO:0000256" key="2">
    <source>
        <dbReference type="ARBA" id="ARBA00012406"/>
    </source>
</evidence>
<dbReference type="PANTHER" id="PTHR48016:SF12">
    <property type="entry name" value="PROTEIN KINASE DOMAIN-CONTAINING PROTEIN"/>
    <property type="match status" value="1"/>
</dbReference>
<comment type="catalytic activity">
    <reaction evidence="8">
        <text>L-seryl-[protein] + ATP = O-phospho-L-seryl-[protein] + ADP + H(+)</text>
        <dbReference type="Rhea" id="RHEA:17989"/>
        <dbReference type="Rhea" id="RHEA-COMP:9863"/>
        <dbReference type="Rhea" id="RHEA-COMP:11604"/>
        <dbReference type="ChEBI" id="CHEBI:15378"/>
        <dbReference type="ChEBI" id="CHEBI:29999"/>
        <dbReference type="ChEBI" id="CHEBI:30616"/>
        <dbReference type="ChEBI" id="CHEBI:83421"/>
        <dbReference type="ChEBI" id="CHEBI:456216"/>
        <dbReference type="EC" id="2.7.11.25"/>
    </reaction>
</comment>
<comment type="catalytic activity">
    <reaction evidence="7">
        <text>L-threonyl-[protein] + ATP = O-phospho-L-threonyl-[protein] + ADP + H(+)</text>
        <dbReference type="Rhea" id="RHEA:46608"/>
        <dbReference type="Rhea" id="RHEA-COMP:11060"/>
        <dbReference type="Rhea" id="RHEA-COMP:11605"/>
        <dbReference type="ChEBI" id="CHEBI:15378"/>
        <dbReference type="ChEBI" id="CHEBI:30013"/>
        <dbReference type="ChEBI" id="CHEBI:30616"/>
        <dbReference type="ChEBI" id="CHEBI:61977"/>
        <dbReference type="ChEBI" id="CHEBI:456216"/>
        <dbReference type="EC" id="2.7.11.25"/>
    </reaction>
</comment>
<dbReference type="SMART" id="SM00220">
    <property type="entry name" value="S_TKc"/>
    <property type="match status" value="1"/>
</dbReference>
<dbReference type="Pfam" id="PF00069">
    <property type="entry name" value="Pkinase"/>
    <property type="match status" value="1"/>
</dbReference>
<evidence type="ECO:0000256" key="1">
    <source>
        <dbReference type="ARBA" id="ARBA00006529"/>
    </source>
</evidence>
<dbReference type="GO" id="GO:0004709">
    <property type="term" value="F:MAP kinase kinase kinase activity"/>
    <property type="evidence" value="ECO:0007669"/>
    <property type="project" value="UniProtKB-EC"/>
</dbReference>
<evidence type="ECO:0000256" key="10">
    <source>
        <dbReference type="SAM" id="MobiDB-lite"/>
    </source>
</evidence>
<protein>
    <recommendedName>
        <fullName evidence="2">mitogen-activated protein kinase kinase kinase</fullName>
        <ecNumber evidence="2">2.7.11.25</ecNumber>
    </recommendedName>
</protein>
<feature type="compositionally biased region" description="Polar residues" evidence="10">
    <location>
        <begin position="375"/>
        <end position="384"/>
    </location>
</feature>
<evidence type="ECO:0000313" key="12">
    <source>
        <dbReference type="EMBL" id="KAB5526746.1"/>
    </source>
</evidence>
<accession>A0A5N5K7D1</accession>
<comment type="similarity">
    <text evidence="1">Belongs to the protein kinase superfamily. STE Ser/Thr protein kinase family. MAP kinase kinase kinase subfamily.</text>
</comment>
<evidence type="ECO:0000256" key="8">
    <source>
        <dbReference type="ARBA" id="ARBA00048329"/>
    </source>
</evidence>
<evidence type="ECO:0000256" key="4">
    <source>
        <dbReference type="ARBA" id="ARBA00022741"/>
    </source>
</evidence>
<gene>
    <name evidence="12" type="ORF">DKX38_020593</name>
</gene>
<dbReference type="GO" id="GO:0005737">
    <property type="term" value="C:cytoplasm"/>
    <property type="evidence" value="ECO:0007669"/>
    <property type="project" value="TreeGrafter"/>
</dbReference>
<keyword evidence="4 9" id="KW-0547">Nucleotide-binding</keyword>
<organism evidence="12 13">
    <name type="scientific">Salix brachista</name>
    <dbReference type="NCBI Taxonomy" id="2182728"/>
    <lineage>
        <taxon>Eukaryota</taxon>
        <taxon>Viridiplantae</taxon>
        <taxon>Streptophyta</taxon>
        <taxon>Embryophyta</taxon>
        <taxon>Tracheophyta</taxon>
        <taxon>Spermatophyta</taxon>
        <taxon>Magnoliopsida</taxon>
        <taxon>eudicotyledons</taxon>
        <taxon>Gunneridae</taxon>
        <taxon>Pentapetalae</taxon>
        <taxon>rosids</taxon>
        <taxon>fabids</taxon>
        <taxon>Malpighiales</taxon>
        <taxon>Salicaceae</taxon>
        <taxon>Saliceae</taxon>
        <taxon>Salix</taxon>
    </lineage>
</organism>
<keyword evidence="13" id="KW-1185">Reference proteome</keyword>
<keyword evidence="3" id="KW-0808">Transferase</keyword>
<dbReference type="InterPro" id="IPR017441">
    <property type="entry name" value="Protein_kinase_ATP_BS"/>
</dbReference>
<sequence>MHFFSKTPSSSSMPSSPSVFSTKDNNTTNNCSSTAGNSWIARGQSFMIKKLERQRKPRHVSEQDLGSNLTDRPKSPSGDPDSAKKSRSPRGMDHWSSVAVPHPLPVPESLLTRRQEPLGSILGHGHFGSPEEGPNHVLRRNSTDQIATKFAKPSSNFRQRFSQHANVNSTSRDLRLKIQARSAPTSGFSSPSASPQRSNATNPFASHVANKLTNYSGNSNRVPSHDLNIEGANYKSSLISSPRSAPISGLPSPATVSPRRSYTGDFLPSFVASQESQVRPTLKIPDLGRLASYSSHVSPVNTVLSPDHSPLRSPRLQSPCVDLENKCYSRSRRKLLQGSSKEWPENSRVSAHPFPLPRSPLPHPLPLPPGAAPLQSSMPSPPTSIHKTLEKRNEPLRKNQWVKGKLIGCGSYGRVYMGINRVTGASCAMKEVDIVPGDLKSAESVKQLEQEIRVLRDLKHPNIVQYYGCEIVDEQFYIYLEYINPGSINKYVQDHRGHLTESIVRNFTRHILSGLAYLHSKKTVHRDIKGANLLVDASGVVKLTDFGTAKHLTGLSYELSLKGSPHWMAPEVIKAVMLKSDNPELALAVDTWSLGCTIIEMVTGKPPWGDLQGVSSGSISSFILHFFNLTIYVLIQNFDAMIATYQAQAMFKILNKDPPIPENLSPEGKDFLRCCFRRNPAERPSAMMLLDHPFVCKSNDLNVPACREAVPAVNPVMRNHQLPSSSETSQQSYAYTFNCAATSHHSPCSTLEALSYLSTAQLVHGSHNFISSSNFSSNAHLRSHGREIPRI</sequence>
<feature type="binding site" evidence="9">
    <location>
        <position position="430"/>
    </location>
    <ligand>
        <name>ATP</name>
        <dbReference type="ChEBI" id="CHEBI:30616"/>
    </ligand>
</feature>
<dbReference type="PANTHER" id="PTHR48016">
    <property type="entry name" value="MAP KINASE KINASE KINASE SSK2-RELATED-RELATED"/>
    <property type="match status" value="1"/>
</dbReference>
<feature type="domain" description="Protein kinase" evidence="11">
    <location>
        <begin position="401"/>
        <end position="695"/>
    </location>
</feature>
<evidence type="ECO:0000256" key="5">
    <source>
        <dbReference type="ARBA" id="ARBA00022777"/>
    </source>
</evidence>
<dbReference type="InterPro" id="IPR000719">
    <property type="entry name" value="Prot_kinase_dom"/>
</dbReference>
<dbReference type="InterPro" id="IPR050538">
    <property type="entry name" value="MAP_kinase_kinase_kinase"/>
</dbReference>
<reference evidence="13" key="1">
    <citation type="journal article" date="2019" name="Gigascience">
        <title>De novo genome assembly of the endangered Acer yangbiense, a plant species with extremely small populations endemic to Yunnan Province, China.</title>
        <authorList>
            <person name="Yang J."/>
            <person name="Wariss H.M."/>
            <person name="Tao L."/>
            <person name="Zhang R."/>
            <person name="Yun Q."/>
            <person name="Hollingsworth P."/>
            <person name="Dao Z."/>
            <person name="Luo G."/>
            <person name="Guo H."/>
            <person name="Ma Y."/>
            <person name="Sun W."/>
        </authorList>
    </citation>
    <scope>NUCLEOTIDE SEQUENCE [LARGE SCALE GENOMIC DNA]</scope>
    <source>
        <strain evidence="13">cv. br00</strain>
    </source>
</reference>
<dbReference type="EC" id="2.7.11.25" evidence="2"/>
<dbReference type="PROSITE" id="PS50011">
    <property type="entry name" value="PROTEIN_KINASE_DOM"/>
    <property type="match status" value="1"/>
</dbReference>
<feature type="region of interest" description="Disordered" evidence="10">
    <location>
        <begin position="335"/>
        <end position="384"/>
    </location>
</feature>
<feature type="compositionally biased region" description="Low complexity" evidence="10">
    <location>
        <begin position="1"/>
        <end position="21"/>
    </location>
</feature>
<comment type="caution">
    <text evidence="12">The sequence shown here is derived from an EMBL/GenBank/DDBJ whole genome shotgun (WGS) entry which is preliminary data.</text>
</comment>
<dbReference type="SUPFAM" id="SSF56112">
    <property type="entry name" value="Protein kinase-like (PK-like)"/>
    <property type="match status" value="1"/>
</dbReference>
<dbReference type="Gene3D" id="1.10.510.10">
    <property type="entry name" value="Transferase(Phosphotransferase) domain 1"/>
    <property type="match status" value="1"/>
</dbReference>
<dbReference type="InterPro" id="IPR011009">
    <property type="entry name" value="Kinase-like_dom_sf"/>
</dbReference>
<evidence type="ECO:0000313" key="13">
    <source>
        <dbReference type="Proteomes" id="UP000326939"/>
    </source>
</evidence>
<feature type="compositionally biased region" description="Pro residues" evidence="10">
    <location>
        <begin position="354"/>
        <end position="371"/>
    </location>
</feature>
<dbReference type="Gene3D" id="3.30.200.20">
    <property type="entry name" value="Phosphorylase Kinase, domain 1"/>
    <property type="match status" value="1"/>
</dbReference>
<feature type="region of interest" description="Disordered" evidence="10">
    <location>
        <begin position="182"/>
        <end position="202"/>
    </location>
</feature>
<dbReference type="GO" id="GO:0005524">
    <property type="term" value="F:ATP binding"/>
    <property type="evidence" value="ECO:0007669"/>
    <property type="project" value="UniProtKB-UniRule"/>
</dbReference>
<evidence type="ECO:0000256" key="9">
    <source>
        <dbReference type="PROSITE-ProRule" id="PRU10141"/>
    </source>
</evidence>
<keyword evidence="6 9" id="KW-0067">ATP-binding</keyword>
<feature type="region of interest" description="Disordered" evidence="10">
    <location>
        <begin position="1"/>
        <end position="100"/>
    </location>
</feature>
<dbReference type="EMBL" id="VDCV01000014">
    <property type="protein sequence ID" value="KAB5526746.1"/>
    <property type="molecule type" value="Genomic_DNA"/>
</dbReference>
<evidence type="ECO:0000256" key="6">
    <source>
        <dbReference type="ARBA" id="ARBA00022840"/>
    </source>
</evidence>
<keyword evidence="5" id="KW-0418">Kinase</keyword>
<dbReference type="Proteomes" id="UP000326939">
    <property type="component" value="Chromosome 14"/>
</dbReference>
<evidence type="ECO:0000256" key="3">
    <source>
        <dbReference type="ARBA" id="ARBA00022679"/>
    </source>
</evidence>
<name>A0A5N5K7D1_9ROSI</name>
<evidence type="ECO:0000259" key="11">
    <source>
        <dbReference type="PROSITE" id="PS50011"/>
    </source>
</evidence>
<feature type="compositionally biased region" description="Polar residues" evidence="10">
    <location>
        <begin position="22"/>
        <end position="37"/>
    </location>
</feature>
<evidence type="ECO:0000256" key="7">
    <source>
        <dbReference type="ARBA" id="ARBA00047559"/>
    </source>
</evidence>